<dbReference type="SUPFAM" id="SSF51735">
    <property type="entry name" value="NAD(P)-binding Rossmann-fold domains"/>
    <property type="match status" value="1"/>
</dbReference>
<evidence type="ECO:0000256" key="1">
    <source>
        <dbReference type="ARBA" id="ARBA00005854"/>
    </source>
</evidence>
<dbReference type="GO" id="GO:0016616">
    <property type="term" value="F:oxidoreductase activity, acting on the CH-OH group of donors, NAD or NADP as acceptor"/>
    <property type="evidence" value="ECO:0007669"/>
    <property type="project" value="InterPro"/>
</dbReference>
<evidence type="ECO:0000259" key="5">
    <source>
        <dbReference type="Pfam" id="PF02826"/>
    </source>
</evidence>
<feature type="domain" description="D-isomer specific 2-hydroxyacid dehydrogenase NAD-binding" evidence="5">
    <location>
        <begin position="110"/>
        <end position="284"/>
    </location>
</feature>
<keyword evidence="3" id="KW-0520">NAD</keyword>
<feature type="domain" description="D-isomer specific 2-hydroxyacid dehydrogenase catalytic" evidence="4">
    <location>
        <begin position="15"/>
        <end position="308"/>
    </location>
</feature>
<dbReference type="InterPro" id="IPR006139">
    <property type="entry name" value="D-isomer_2_OHA_DH_cat_dom"/>
</dbReference>
<dbReference type="InterPro" id="IPR029753">
    <property type="entry name" value="D-isomer_DH_CS"/>
</dbReference>
<dbReference type="SUPFAM" id="SSF52283">
    <property type="entry name" value="Formate/glycerate dehydrogenase catalytic domain-like"/>
    <property type="match status" value="1"/>
</dbReference>
<dbReference type="AlphaFoldDB" id="A0A094R2E1"/>
<dbReference type="Pfam" id="PF02826">
    <property type="entry name" value="2-Hacid_dh_C"/>
    <property type="match status" value="1"/>
</dbReference>
<sequence length="312" mass="33364">MSRLAVYTDTDDLDPSAGIELLKTAGFEVVRLETHDAAEIVAVAKAAAALLVGYANISKNLVDQLESLEIVSMLSTGTDNVDTKALADRNISLVTLGALPAEEVATHTLAITLAMLRGVDKFAAAAQRLEWFKTPYPVVPPRISQLKFGVLGFGRIGQLVARYGAPMFGSVIFHDPFVNQSPDPQFKSVSFDELIKESDLLSINIPATAENKHLFNKDLFAAMKPGSYLVNASRGSIVDSDALAAALNSGHLAGAALDVIDGEPAKSDNPLLNNPQVLLTPHVAYLSQFTQKAYITVQAQNVIDFFNAKAGK</sequence>
<comment type="similarity">
    <text evidence="1">Belongs to the D-isomer specific 2-hydroxyacid dehydrogenase family.</text>
</comment>
<dbReference type="PROSITE" id="PS00671">
    <property type="entry name" value="D_2_HYDROXYACID_DH_3"/>
    <property type="match status" value="1"/>
</dbReference>
<dbReference type="InterPro" id="IPR050418">
    <property type="entry name" value="D-iso_2-hydroxyacid_DH_PdxB"/>
</dbReference>
<gene>
    <name evidence="6" type="ORF">GM51_3820</name>
</gene>
<dbReference type="GO" id="GO:0051287">
    <property type="term" value="F:NAD binding"/>
    <property type="evidence" value="ECO:0007669"/>
    <property type="project" value="InterPro"/>
</dbReference>
<dbReference type="Gene3D" id="3.40.50.720">
    <property type="entry name" value="NAD(P)-binding Rossmann-like Domain"/>
    <property type="match status" value="2"/>
</dbReference>
<evidence type="ECO:0000256" key="2">
    <source>
        <dbReference type="ARBA" id="ARBA00023002"/>
    </source>
</evidence>
<evidence type="ECO:0000259" key="4">
    <source>
        <dbReference type="Pfam" id="PF00389"/>
    </source>
</evidence>
<evidence type="ECO:0000313" key="6">
    <source>
        <dbReference type="EMBL" id="KGA21086.1"/>
    </source>
</evidence>
<proteinExistence type="inferred from homology"/>
<organism evidence="6">
    <name type="scientific">freshwater metagenome</name>
    <dbReference type="NCBI Taxonomy" id="449393"/>
    <lineage>
        <taxon>unclassified sequences</taxon>
        <taxon>metagenomes</taxon>
        <taxon>ecological metagenomes</taxon>
    </lineage>
</organism>
<evidence type="ECO:0000256" key="3">
    <source>
        <dbReference type="ARBA" id="ARBA00023027"/>
    </source>
</evidence>
<dbReference type="InterPro" id="IPR036291">
    <property type="entry name" value="NAD(P)-bd_dom_sf"/>
</dbReference>
<keyword evidence="2" id="KW-0560">Oxidoreductase</keyword>
<dbReference type="EMBL" id="JNSL01000014">
    <property type="protein sequence ID" value="KGA21086.1"/>
    <property type="molecule type" value="Genomic_DNA"/>
</dbReference>
<accession>A0A094R2E1</accession>
<dbReference type="PANTHER" id="PTHR43761:SF1">
    <property type="entry name" value="D-ISOMER SPECIFIC 2-HYDROXYACID DEHYDROGENASE CATALYTIC DOMAIN-CONTAINING PROTEIN-RELATED"/>
    <property type="match status" value="1"/>
</dbReference>
<reference evidence="6" key="1">
    <citation type="submission" date="2014-06" db="EMBL/GenBank/DDBJ databases">
        <title>Key roles for freshwater Actinobacteria revealed by deep metagenomic sequencing.</title>
        <authorList>
            <person name="Ghai R."/>
            <person name="Mizuno C.M."/>
            <person name="Picazo A."/>
            <person name="Camacho A."/>
            <person name="Rodriguez-Valera F."/>
        </authorList>
    </citation>
    <scope>NUCLEOTIDE SEQUENCE</scope>
</reference>
<dbReference type="InterPro" id="IPR006140">
    <property type="entry name" value="D-isomer_DH_NAD-bd"/>
</dbReference>
<dbReference type="Pfam" id="PF00389">
    <property type="entry name" value="2-Hacid_dh"/>
    <property type="match status" value="1"/>
</dbReference>
<dbReference type="PANTHER" id="PTHR43761">
    <property type="entry name" value="D-ISOMER SPECIFIC 2-HYDROXYACID DEHYDROGENASE FAMILY PROTEIN (AFU_ORTHOLOGUE AFUA_1G13630)"/>
    <property type="match status" value="1"/>
</dbReference>
<evidence type="ECO:0008006" key="7">
    <source>
        <dbReference type="Google" id="ProtNLM"/>
    </source>
</evidence>
<comment type="caution">
    <text evidence="6">The sequence shown here is derived from an EMBL/GenBank/DDBJ whole genome shotgun (WGS) entry which is preliminary data.</text>
</comment>
<protein>
    <recommendedName>
        <fullName evidence="7">Dehydrogenase</fullName>
    </recommendedName>
</protein>
<name>A0A094R2E1_9ZZZZ</name>